<feature type="compositionally biased region" description="Low complexity" evidence="1">
    <location>
        <begin position="318"/>
        <end position="336"/>
    </location>
</feature>
<evidence type="ECO:0000313" key="2">
    <source>
        <dbReference type="EnsemblMetazoa" id="AMAM002160-PA"/>
    </source>
</evidence>
<feature type="compositionally biased region" description="Acidic residues" evidence="1">
    <location>
        <begin position="286"/>
        <end position="304"/>
    </location>
</feature>
<feature type="compositionally biased region" description="Polar residues" evidence="1">
    <location>
        <begin position="595"/>
        <end position="607"/>
    </location>
</feature>
<feature type="region of interest" description="Disordered" evidence="1">
    <location>
        <begin position="548"/>
        <end position="567"/>
    </location>
</feature>
<evidence type="ECO:0000256" key="1">
    <source>
        <dbReference type="SAM" id="MobiDB-lite"/>
    </source>
</evidence>
<feature type="region of interest" description="Disordered" evidence="1">
    <location>
        <begin position="507"/>
        <end position="543"/>
    </location>
</feature>
<feature type="compositionally biased region" description="Polar residues" evidence="1">
    <location>
        <begin position="526"/>
        <end position="541"/>
    </location>
</feature>
<feature type="region of interest" description="Disordered" evidence="1">
    <location>
        <begin position="587"/>
        <end position="656"/>
    </location>
</feature>
<dbReference type="Proteomes" id="UP000075901">
    <property type="component" value="Unassembled WGS sequence"/>
</dbReference>
<dbReference type="AlphaFoldDB" id="A0A182S950"/>
<feature type="compositionally biased region" description="Polar residues" evidence="1">
    <location>
        <begin position="187"/>
        <end position="197"/>
    </location>
</feature>
<proteinExistence type="predicted"/>
<reference evidence="3" key="1">
    <citation type="submission" date="2013-09" db="EMBL/GenBank/DDBJ databases">
        <title>The Genome Sequence of Anopheles maculatus species B.</title>
        <authorList>
            <consortium name="The Broad Institute Genomics Platform"/>
            <person name="Neafsey D.E."/>
            <person name="Besansky N."/>
            <person name="Howell P."/>
            <person name="Walton C."/>
            <person name="Young S.K."/>
            <person name="Zeng Q."/>
            <person name="Gargeya S."/>
            <person name="Fitzgerald M."/>
            <person name="Haas B."/>
            <person name="Abouelleil A."/>
            <person name="Allen A.W."/>
            <person name="Alvarado L."/>
            <person name="Arachchi H.M."/>
            <person name="Berlin A.M."/>
            <person name="Chapman S.B."/>
            <person name="Gainer-Dewar J."/>
            <person name="Goldberg J."/>
            <person name="Griggs A."/>
            <person name="Gujja S."/>
            <person name="Hansen M."/>
            <person name="Howarth C."/>
            <person name="Imamovic A."/>
            <person name="Ireland A."/>
            <person name="Larimer J."/>
            <person name="McCowan C."/>
            <person name="Murphy C."/>
            <person name="Pearson M."/>
            <person name="Poon T.W."/>
            <person name="Priest M."/>
            <person name="Roberts A."/>
            <person name="Saif S."/>
            <person name="Shea T."/>
            <person name="Sisk P."/>
            <person name="Sykes S."/>
            <person name="Wortman J."/>
            <person name="Nusbaum C."/>
            <person name="Birren B."/>
        </authorList>
    </citation>
    <scope>NUCLEOTIDE SEQUENCE [LARGE SCALE GENOMIC DNA]</scope>
    <source>
        <strain evidence="3">maculatus3</strain>
    </source>
</reference>
<feature type="region of interest" description="Disordered" evidence="1">
    <location>
        <begin position="57"/>
        <end position="98"/>
    </location>
</feature>
<protein>
    <submittedName>
        <fullName evidence="2">Uncharacterized protein</fullName>
    </submittedName>
</protein>
<organism evidence="2 3">
    <name type="scientific">Anopheles maculatus</name>
    <dbReference type="NCBI Taxonomy" id="74869"/>
    <lineage>
        <taxon>Eukaryota</taxon>
        <taxon>Metazoa</taxon>
        <taxon>Ecdysozoa</taxon>
        <taxon>Arthropoda</taxon>
        <taxon>Hexapoda</taxon>
        <taxon>Insecta</taxon>
        <taxon>Pterygota</taxon>
        <taxon>Neoptera</taxon>
        <taxon>Endopterygota</taxon>
        <taxon>Diptera</taxon>
        <taxon>Nematocera</taxon>
        <taxon>Culicoidea</taxon>
        <taxon>Culicidae</taxon>
        <taxon>Anophelinae</taxon>
        <taxon>Anopheles</taxon>
        <taxon>Anopheles maculatus group</taxon>
    </lineage>
</organism>
<sequence length="826" mass="88186">MRFVEDTEGTWTAVQLKAVEQEMEQKKRDWEANRLAEQRRIEEAARKREAEERADLLTFSREDAKNQVNNTHPSNRVNRGGSSSRKRLRKMRCNDRTAAVSRAVTATTLAKTKTNNDRRTLKTTRTANSSRAGHNVSSKFKFEGGISGGGRGDKGGQHLTTYNSNRRVMPSAKQQLQKKHQTDGGVTANSKPSNSGGSILGKRKHSATVSKKQTVGGGSSRRGANLRRMKGSTRNAAEGGAPNTKLARRSVARGLVAADELEPADSSNESMQEEDEESLPAQNGSDSDDIADDPAGDRTDEDDVDPLKIDTPQKSNVSGRRGSQSGAGRVDDAVPPAIVAVRRVPRRSSVAARAVLVSAIQKGSNNHRQQTTPPPKVNASNSSRTKLSRASQAQGTTVAAVKSHSSSSVATNVAIGSTTNAADIRTTSEQEKQRDTATATTLLKSLDEFDSECSLDVMIDSNDAPDSDSNQMNSCYYTSAAGTTTALAAQDDDTSLAAVVGAHTVKVESRPASRGGQRSRDGSRSKTPNAIQTSPANSTVGDLTIDEASDSVDESNGRAVVKTTPRTRSRGTVKINLWTLDDSPMLPVYKRSSRSKTPQLSQQQANHLTDEKDSPSADADDSLKLSEDSNSKVNADSNHAPNHSTDLADATTEHQQSVKAINSAGTKGGSSAAGGGGTVVKNLKIVVNDLLKSGDTNAKKVSDVSDGFRTPTPTNVKFRRRLSKVGGRLTSASVSKEHQTNNRTLDGWLMKGTGRAKGEEVDDELHDPSLTQNHVSNDPSQSNSLVKETVASSAATSKRVDSEALNDLLLTCESREENDPLGNGEV</sequence>
<accession>A0A182S950</accession>
<dbReference type="VEuPathDB" id="VectorBase:AMAM002160"/>
<feature type="compositionally biased region" description="Polar residues" evidence="1">
    <location>
        <begin position="631"/>
        <end position="645"/>
    </location>
</feature>
<feature type="region of interest" description="Disordered" evidence="1">
    <location>
        <begin position="727"/>
        <end position="802"/>
    </location>
</feature>
<feature type="compositionally biased region" description="Polar residues" evidence="1">
    <location>
        <begin position="123"/>
        <end position="138"/>
    </location>
</feature>
<evidence type="ECO:0000313" key="3">
    <source>
        <dbReference type="Proteomes" id="UP000075901"/>
    </source>
</evidence>
<dbReference type="EnsemblMetazoa" id="AMAM002160-RA">
    <property type="protein sequence ID" value="AMAM002160-PA"/>
    <property type="gene ID" value="AMAM002160"/>
</dbReference>
<feature type="compositionally biased region" description="Polar residues" evidence="1">
    <location>
        <begin position="769"/>
        <end position="796"/>
    </location>
</feature>
<keyword evidence="3" id="KW-1185">Reference proteome</keyword>
<feature type="region of interest" description="Disordered" evidence="1">
    <location>
        <begin position="258"/>
        <end position="336"/>
    </location>
</feature>
<feature type="compositionally biased region" description="Polar residues" evidence="1">
    <location>
        <begin position="361"/>
        <end position="371"/>
    </location>
</feature>
<feature type="region of interest" description="Disordered" evidence="1">
    <location>
        <begin position="114"/>
        <end position="246"/>
    </location>
</feature>
<feature type="compositionally biased region" description="Basic and acidic residues" evidence="1">
    <location>
        <begin position="608"/>
        <end position="630"/>
    </location>
</feature>
<name>A0A182S950_9DIPT</name>
<reference evidence="2" key="2">
    <citation type="submission" date="2020-05" db="UniProtKB">
        <authorList>
            <consortium name="EnsemblMetazoa"/>
        </authorList>
    </citation>
    <scope>IDENTIFICATION</scope>
    <source>
        <strain evidence="2">maculatus3</strain>
    </source>
</reference>
<feature type="compositionally biased region" description="Low complexity" evidence="1">
    <location>
        <begin position="74"/>
        <end position="83"/>
    </location>
</feature>
<feature type="region of interest" description="Disordered" evidence="1">
    <location>
        <begin position="361"/>
        <end position="395"/>
    </location>
</feature>
<feature type="compositionally biased region" description="Polar residues" evidence="1">
    <location>
        <begin position="378"/>
        <end position="395"/>
    </location>
</feature>